<dbReference type="SMART" id="SM00256">
    <property type="entry name" value="FBOX"/>
    <property type="match status" value="1"/>
</dbReference>
<dbReference type="InterPro" id="IPR036047">
    <property type="entry name" value="F-box-like_dom_sf"/>
</dbReference>
<evidence type="ECO:0000259" key="1">
    <source>
        <dbReference type="PROSITE" id="PS50181"/>
    </source>
</evidence>
<dbReference type="AlphaFoldDB" id="A0A9W4WR61"/>
<sequence length="470" mass="55288">MDLPIEVLNRIFKQVMLKKDLFSCSLVNRTWSLVALPILWNKPVYSEALIQTLISCFSQQDKDNLVQTGIRLDSWINIGSGIDYPSYIFDLYYSSLLIYVNRFLSKQNNQQKKRLTYYLMQYLCKLLMNRCINLKNLEFRNLNLTEYFIIPFYHFPGADGNLINITSMTLDFSLSFCDQFFYALSGICKQIKSLSLWDLNENNALMYFIESQAFLKNLSIWCSDVQFPTNGSSENLEKRANFLKSLVLYESSVSASFLAQCINLNVLKVTGDKFFRMIENVMDFNRLKLNNLEKILFDDVSNEYMDKITKLLDRTNVLKEITLMIDSDHSIELTKVIVHNYTNLVDYKGLYDDSQIILLHIFVQNCPFLEKLVICDNKTNNSKFNFNDELMRLGNVIPRNLKKLRLKKSWIYNAFTLNSFMKKCFEKLKGSFEFYININDHDYSIQNYDKQIMFKGYDDGLIHVECYVNR</sequence>
<keyword evidence="3" id="KW-1185">Reference proteome</keyword>
<dbReference type="InterPro" id="IPR001810">
    <property type="entry name" value="F-box_dom"/>
</dbReference>
<accession>A0A9W4WR61</accession>
<dbReference type="PROSITE" id="PS50181">
    <property type="entry name" value="FBOX"/>
    <property type="match status" value="1"/>
</dbReference>
<reference evidence="2" key="1">
    <citation type="submission" date="2022-08" db="EMBL/GenBank/DDBJ databases">
        <authorList>
            <person name="Kallberg Y."/>
            <person name="Tangrot J."/>
            <person name="Rosling A."/>
        </authorList>
    </citation>
    <scope>NUCLEOTIDE SEQUENCE</scope>
    <source>
        <strain evidence="2">Wild A</strain>
    </source>
</reference>
<proteinExistence type="predicted"/>
<dbReference type="EMBL" id="CAMKVN010000261">
    <property type="protein sequence ID" value="CAI2165961.1"/>
    <property type="molecule type" value="Genomic_DNA"/>
</dbReference>
<dbReference type="Pfam" id="PF12937">
    <property type="entry name" value="F-box-like"/>
    <property type="match status" value="1"/>
</dbReference>
<dbReference type="SUPFAM" id="SSF81383">
    <property type="entry name" value="F-box domain"/>
    <property type="match status" value="1"/>
</dbReference>
<feature type="domain" description="F-box" evidence="1">
    <location>
        <begin position="1"/>
        <end position="43"/>
    </location>
</feature>
<protein>
    <submittedName>
        <fullName evidence="2">17590_t:CDS:1</fullName>
    </submittedName>
</protein>
<evidence type="ECO:0000313" key="2">
    <source>
        <dbReference type="EMBL" id="CAI2165961.1"/>
    </source>
</evidence>
<comment type="caution">
    <text evidence="2">The sequence shown here is derived from an EMBL/GenBank/DDBJ whole genome shotgun (WGS) entry which is preliminary data.</text>
</comment>
<organism evidence="2 3">
    <name type="scientific">Funneliformis geosporum</name>
    <dbReference type="NCBI Taxonomy" id="1117311"/>
    <lineage>
        <taxon>Eukaryota</taxon>
        <taxon>Fungi</taxon>
        <taxon>Fungi incertae sedis</taxon>
        <taxon>Mucoromycota</taxon>
        <taxon>Glomeromycotina</taxon>
        <taxon>Glomeromycetes</taxon>
        <taxon>Glomerales</taxon>
        <taxon>Glomeraceae</taxon>
        <taxon>Funneliformis</taxon>
    </lineage>
</organism>
<dbReference type="OrthoDB" id="2334625at2759"/>
<gene>
    <name evidence="2" type="ORF">FWILDA_LOCUS2331</name>
</gene>
<name>A0A9W4WR61_9GLOM</name>
<evidence type="ECO:0000313" key="3">
    <source>
        <dbReference type="Proteomes" id="UP001153678"/>
    </source>
</evidence>
<dbReference type="Proteomes" id="UP001153678">
    <property type="component" value="Unassembled WGS sequence"/>
</dbReference>